<feature type="domain" description="DUF7729" evidence="3">
    <location>
        <begin position="141"/>
        <end position="344"/>
    </location>
</feature>
<organism evidence="4 5">
    <name type="scientific">Didymella exigua CBS 183.55</name>
    <dbReference type="NCBI Taxonomy" id="1150837"/>
    <lineage>
        <taxon>Eukaryota</taxon>
        <taxon>Fungi</taxon>
        <taxon>Dikarya</taxon>
        <taxon>Ascomycota</taxon>
        <taxon>Pezizomycotina</taxon>
        <taxon>Dothideomycetes</taxon>
        <taxon>Pleosporomycetidae</taxon>
        <taxon>Pleosporales</taxon>
        <taxon>Pleosporineae</taxon>
        <taxon>Didymellaceae</taxon>
        <taxon>Didymella</taxon>
    </lineage>
</organism>
<dbReference type="RefSeq" id="XP_033454517.1">
    <property type="nucleotide sequence ID" value="XM_033590653.1"/>
</dbReference>
<evidence type="ECO:0000259" key="3">
    <source>
        <dbReference type="Pfam" id="PF24855"/>
    </source>
</evidence>
<sequence>MWCPNHPAERGPPIMHRAPLSHHPVRKRKHKNRLRRGIFSLYTGRTSPSALLSVLVVLLFWSSLLGAVTAAQPHGDRLSVVFDDLLWKGSTLRLDTRPPPIFALLMPPVLASEDATRTLSAPPSKRSLATATSDTSSTFDVPKPFDTGLSNNFTSSCATYLSKLLNSDAFNNCHPFSLMLQTSSGFFDASKSFFKITQTLDATCAVNETQCESTLDGFARELLADTACKTDYANDNPIVLQAYNGLVAYKPSYQASCLRDDDGNYCFANAVSNSSSTTDSYPFYLPIGQELPGGSRPTCNSCLQDTMAIYANFANNATQPLSKTYTSAAQQLSISCGSKFVNITAAPLKGAAAPTANASFTPTLALIVMFVLFFFQ</sequence>
<dbReference type="InterPro" id="IPR056146">
    <property type="entry name" value="DUF7729"/>
</dbReference>
<protein>
    <recommendedName>
        <fullName evidence="3">DUF7729 domain-containing protein</fullName>
    </recommendedName>
</protein>
<feature type="compositionally biased region" description="Low complexity" evidence="1">
    <location>
        <begin position="127"/>
        <end position="137"/>
    </location>
</feature>
<dbReference type="PANTHER" id="PTHR39460:SF1">
    <property type="entry name" value="C6 TRANSCRIPTION FACTOR"/>
    <property type="match status" value="1"/>
</dbReference>
<dbReference type="GeneID" id="54348321"/>
<keyword evidence="2" id="KW-1133">Transmembrane helix</keyword>
<evidence type="ECO:0000313" key="4">
    <source>
        <dbReference type="EMBL" id="KAF1934269.1"/>
    </source>
</evidence>
<gene>
    <name evidence="4" type="ORF">M421DRAFT_415306</name>
</gene>
<dbReference type="OrthoDB" id="2564812at2759"/>
<name>A0A6A5S3D1_9PLEO</name>
<feature type="transmembrane region" description="Helical" evidence="2">
    <location>
        <begin position="356"/>
        <end position="375"/>
    </location>
</feature>
<proteinExistence type="predicted"/>
<keyword evidence="2" id="KW-0472">Membrane</keyword>
<dbReference type="PANTHER" id="PTHR39460">
    <property type="entry name" value="EXPRESSED PROTEIN"/>
    <property type="match status" value="1"/>
</dbReference>
<feature type="region of interest" description="Disordered" evidence="1">
    <location>
        <begin position="116"/>
        <end position="137"/>
    </location>
</feature>
<keyword evidence="5" id="KW-1185">Reference proteome</keyword>
<keyword evidence="2" id="KW-0812">Transmembrane</keyword>
<evidence type="ECO:0000313" key="5">
    <source>
        <dbReference type="Proteomes" id="UP000800082"/>
    </source>
</evidence>
<accession>A0A6A5S3D1</accession>
<evidence type="ECO:0000256" key="2">
    <source>
        <dbReference type="SAM" id="Phobius"/>
    </source>
</evidence>
<dbReference type="Proteomes" id="UP000800082">
    <property type="component" value="Unassembled WGS sequence"/>
</dbReference>
<evidence type="ECO:0000256" key="1">
    <source>
        <dbReference type="SAM" id="MobiDB-lite"/>
    </source>
</evidence>
<reference evidence="4" key="1">
    <citation type="journal article" date="2020" name="Stud. Mycol.">
        <title>101 Dothideomycetes genomes: a test case for predicting lifestyles and emergence of pathogens.</title>
        <authorList>
            <person name="Haridas S."/>
            <person name="Albert R."/>
            <person name="Binder M."/>
            <person name="Bloem J."/>
            <person name="Labutti K."/>
            <person name="Salamov A."/>
            <person name="Andreopoulos B."/>
            <person name="Baker S."/>
            <person name="Barry K."/>
            <person name="Bills G."/>
            <person name="Bluhm B."/>
            <person name="Cannon C."/>
            <person name="Castanera R."/>
            <person name="Culley D."/>
            <person name="Daum C."/>
            <person name="Ezra D."/>
            <person name="Gonzalez J."/>
            <person name="Henrissat B."/>
            <person name="Kuo A."/>
            <person name="Liang C."/>
            <person name="Lipzen A."/>
            <person name="Lutzoni F."/>
            <person name="Magnuson J."/>
            <person name="Mondo S."/>
            <person name="Nolan M."/>
            <person name="Ohm R."/>
            <person name="Pangilinan J."/>
            <person name="Park H.-J."/>
            <person name="Ramirez L."/>
            <person name="Alfaro M."/>
            <person name="Sun H."/>
            <person name="Tritt A."/>
            <person name="Yoshinaga Y."/>
            <person name="Zwiers L.-H."/>
            <person name="Turgeon B."/>
            <person name="Goodwin S."/>
            <person name="Spatafora J."/>
            <person name="Crous P."/>
            <person name="Grigoriev I."/>
        </authorList>
    </citation>
    <scope>NUCLEOTIDE SEQUENCE</scope>
    <source>
        <strain evidence="4">CBS 183.55</strain>
    </source>
</reference>
<dbReference type="Pfam" id="PF24855">
    <property type="entry name" value="DUF7729"/>
    <property type="match status" value="1"/>
</dbReference>
<dbReference type="AlphaFoldDB" id="A0A6A5S3D1"/>
<dbReference type="EMBL" id="ML978956">
    <property type="protein sequence ID" value="KAF1934269.1"/>
    <property type="molecule type" value="Genomic_DNA"/>
</dbReference>